<accession>A0A564ZJA4</accession>
<dbReference type="NCBIfam" id="TIGR01352">
    <property type="entry name" value="tonB_Cterm"/>
    <property type="match status" value="1"/>
</dbReference>
<evidence type="ECO:0000259" key="6">
    <source>
        <dbReference type="PROSITE" id="PS52015"/>
    </source>
</evidence>
<evidence type="ECO:0000256" key="1">
    <source>
        <dbReference type="ARBA" id="ARBA00004167"/>
    </source>
</evidence>
<keyword evidence="4" id="KW-0472">Membrane</keyword>
<evidence type="ECO:0000256" key="2">
    <source>
        <dbReference type="ARBA" id="ARBA00022692"/>
    </source>
</evidence>
<comment type="subcellular location">
    <subcellularLocation>
        <location evidence="1">Membrane</location>
        <topology evidence="1">Single-pass membrane protein</topology>
    </subcellularLocation>
</comment>
<protein>
    <submittedName>
        <fullName evidence="7">Gram-negative bacterial tonB protein</fullName>
    </submittedName>
</protein>
<gene>
    <name evidence="7" type="ORF">MELA_01562</name>
</gene>
<keyword evidence="8" id="KW-1185">Reference proteome</keyword>
<proteinExistence type="predicted"/>
<feature type="region of interest" description="Disordered" evidence="5">
    <location>
        <begin position="66"/>
        <end position="129"/>
    </location>
</feature>
<dbReference type="Proteomes" id="UP000334340">
    <property type="component" value="Unassembled WGS sequence"/>
</dbReference>
<reference evidence="7 8" key="1">
    <citation type="submission" date="2019-07" db="EMBL/GenBank/DDBJ databases">
        <authorList>
            <person name="Cremers G."/>
        </authorList>
    </citation>
    <scope>NUCLEOTIDE SEQUENCE [LARGE SCALE GENOMIC DNA]</scope>
</reference>
<name>A0A564ZJA4_9BACT</name>
<dbReference type="GO" id="GO:0055085">
    <property type="term" value="P:transmembrane transport"/>
    <property type="evidence" value="ECO:0007669"/>
    <property type="project" value="InterPro"/>
</dbReference>
<dbReference type="Pfam" id="PF13103">
    <property type="entry name" value="TonB_2"/>
    <property type="match status" value="1"/>
</dbReference>
<dbReference type="EMBL" id="CABIKM010000023">
    <property type="protein sequence ID" value="VUZ85186.1"/>
    <property type="molecule type" value="Genomic_DNA"/>
</dbReference>
<keyword evidence="3" id="KW-1133">Transmembrane helix</keyword>
<dbReference type="AlphaFoldDB" id="A0A564ZJA4"/>
<dbReference type="PROSITE" id="PS52015">
    <property type="entry name" value="TONB_CTD"/>
    <property type="match status" value="1"/>
</dbReference>
<evidence type="ECO:0000256" key="5">
    <source>
        <dbReference type="SAM" id="MobiDB-lite"/>
    </source>
</evidence>
<feature type="compositionally biased region" description="Low complexity" evidence="5">
    <location>
        <begin position="75"/>
        <end position="84"/>
    </location>
</feature>
<feature type="domain" description="TonB C-terminal" evidence="6">
    <location>
        <begin position="182"/>
        <end position="275"/>
    </location>
</feature>
<evidence type="ECO:0000313" key="8">
    <source>
        <dbReference type="Proteomes" id="UP000334340"/>
    </source>
</evidence>
<evidence type="ECO:0000313" key="7">
    <source>
        <dbReference type="EMBL" id="VUZ85186.1"/>
    </source>
</evidence>
<dbReference type="GO" id="GO:0016020">
    <property type="term" value="C:membrane"/>
    <property type="evidence" value="ECO:0007669"/>
    <property type="project" value="UniProtKB-SubCell"/>
</dbReference>
<dbReference type="InterPro" id="IPR006260">
    <property type="entry name" value="TonB/TolA_C"/>
</dbReference>
<organism evidence="7 8">
    <name type="scientific">Candidatus Methylomirabilis lanthanidiphila</name>
    <dbReference type="NCBI Taxonomy" id="2211376"/>
    <lineage>
        <taxon>Bacteria</taxon>
        <taxon>Candidatus Methylomirabilota</taxon>
        <taxon>Candidatus Methylomirabilia</taxon>
        <taxon>Candidatus Methylomirabilales</taxon>
        <taxon>Candidatus Methylomirabilaceae</taxon>
        <taxon>Candidatus Methylomirabilis</taxon>
    </lineage>
</organism>
<dbReference type="Gene3D" id="3.30.1150.10">
    <property type="match status" value="1"/>
</dbReference>
<keyword evidence="2" id="KW-0812">Transmembrane</keyword>
<evidence type="ECO:0000256" key="4">
    <source>
        <dbReference type="ARBA" id="ARBA00023136"/>
    </source>
</evidence>
<sequence>MAVGAAGLRLPVSAVSSSCGLSLLLHGLLVAGIVYGPQWLHGKPFTVPLNYEVTLISPKETVNAQKSEASLTAGRRSAAPIAKAPSPPRDVLTLPSSQRSGIRNDELALPSRRRASERQPGAPAAMPQAPPRIVAPLVSSMPSVSQPVITAPGADLTQAGGGQGFSATAETGVTVGNTDPALAYYFVLIQDKITSNWTPPKMSPGTTASVSVSLKILRSGQVRGLTVGSPSGDRLLDDSAVRAVSLSSPLPPLPPLYKAETLSLDLRFTFVGEKS</sequence>
<dbReference type="SUPFAM" id="SSF74653">
    <property type="entry name" value="TolA/TonB C-terminal domain"/>
    <property type="match status" value="1"/>
</dbReference>
<dbReference type="InterPro" id="IPR037682">
    <property type="entry name" value="TonB_C"/>
</dbReference>
<evidence type="ECO:0000256" key="3">
    <source>
        <dbReference type="ARBA" id="ARBA00022989"/>
    </source>
</evidence>